<sequence length="75" mass="8552">MIGACVPVDTSEHRSLTTADLLSKLSLHTFHIPVLSLPRRTIEHLSKLARVRSHWVERVCRRVYNVSTGLLENSF</sequence>
<gene>
    <name evidence="1" type="ORF">DPMN_086601</name>
</gene>
<organism evidence="1 2">
    <name type="scientific">Dreissena polymorpha</name>
    <name type="common">Zebra mussel</name>
    <name type="synonym">Mytilus polymorpha</name>
    <dbReference type="NCBI Taxonomy" id="45954"/>
    <lineage>
        <taxon>Eukaryota</taxon>
        <taxon>Metazoa</taxon>
        <taxon>Spiralia</taxon>
        <taxon>Lophotrochozoa</taxon>
        <taxon>Mollusca</taxon>
        <taxon>Bivalvia</taxon>
        <taxon>Autobranchia</taxon>
        <taxon>Heteroconchia</taxon>
        <taxon>Euheterodonta</taxon>
        <taxon>Imparidentia</taxon>
        <taxon>Neoheterodontei</taxon>
        <taxon>Myida</taxon>
        <taxon>Dreissenoidea</taxon>
        <taxon>Dreissenidae</taxon>
        <taxon>Dreissena</taxon>
    </lineage>
</organism>
<dbReference type="AlphaFoldDB" id="A0A9D4KQR3"/>
<dbReference type="EMBL" id="JAIWYP010000003">
    <property type="protein sequence ID" value="KAH3844343.1"/>
    <property type="molecule type" value="Genomic_DNA"/>
</dbReference>
<reference evidence="1" key="2">
    <citation type="submission" date="2020-11" db="EMBL/GenBank/DDBJ databases">
        <authorList>
            <person name="McCartney M.A."/>
            <person name="Auch B."/>
            <person name="Kono T."/>
            <person name="Mallez S."/>
            <person name="Becker A."/>
            <person name="Gohl D.M."/>
            <person name="Silverstein K.A.T."/>
            <person name="Koren S."/>
            <person name="Bechman K.B."/>
            <person name="Herman A."/>
            <person name="Abrahante J.E."/>
            <person name="Garbe J."/>
        </authorList>
    </citation>
    <scope>NUCLEOTIDE SEQUENCE</scope>
    <source>
        <strain evidence="1">Duluth1</strain>
        <tissue evidence="1">Whole animal</tissue>
    </source>
</reference>
<accession>A0A9D4KQR3</accession>
<protein>
    <submittedName>
        <fullName evidence="1">Uncharacterized protein</fullName>
    </submittedName>
</protein>
<evidence type="ECO:0000313" key="2">
    <source>
        <dbReference type="Proteomes" id="UP000828390"/>
    </source>
</evidence>
<name>A0A9D4KQR3_DREPO</name>
<proteinExistence type="predicted"/>
<dbReference type="Proteomes" id="UP000828390">
    <property type="component" value="Unassembled WGS sequence"/>
</dbReference>
<reference evidence="1" key="1">
    <citation type="journal article" date="2019" name="bioRxiv">
        <title>The Genome of the Zebra Mussel, Dreissena polymorpha: A Resource for Invasive Species Research.</title>
        <authorList>
            <person name="McCartney M.A."/>
            <person name="Auch B."/>
            <person name="Kono T."/>
            <person name="Mallez S."/>
            <person name="Zhang Y."/>
            <person name="Obille A."/>
            <person name="Becker A."/>
            <person name="Abrahante J.E."/>
            <person name="Garbe J."/>
            <person name="Badalamenti J.P."/>
            <person name="Herman A."/>
            <person name="Mangelson H."/>
            <person name="Liachko I."/>
            <person name="Sullivan S."/>
            <person name="Sone E.D."/>
            <person name="Koren S."/>
            <person name="Silverstein K.A.T."/>
            <person name="Beckman K.B."/>
            <person name="Gohl D.M."/>
        </authorList>
    </citation>
    <scope>NUCLEOTIDE SEQUENCE</scope>
    <source>
        <strain evidence="1">Duluth1</strain>
        <tissue evidence="1">Whole animal</tissue>
    </source>
</reference>
<keyword evidence="2" id="KW-1185">Reference proteome</keyword>
<comment type="caution">
    <text evidence="1">The sequence shown here is derived from an EMBL/GenBank/DDBJ whole genome shotgun (WGS) entry which is preliminary data.</text>
</comment>
<evidence type="ECO:0000313" key="1">
    <source>
        <dbReference type="EMBL" id="KAH3844343.1"/>
    </source>
</evidence>